<keyword evidence="19" id="KW-1185">Reference proteome</keyword>
<dbReference type="SMART" id="SM00979">
    <property type="entry name" value="TIFY"/>
    <property type="match status" value="1"/>
</dbReference>
<evidence type="ECO:0000256" key="11">
    <source>
        <dbReference type="ARBA" id="ARBA00023242"/>
    </source>
</evidence>
<comment type="similarity">
    <text evidence="3">Belongs to the type IV zinc-finger family. Class C subfamily.</text>
</comment>
<evidence type="ECO:0000259" key="17">
    <source>
        <dbReference type="PROSITE" id="PS51320"/>
    </source>
</evidence>
<dbReference type="EMBL" id="CM004404">
    <property type="protein sequence ID" value="OAY23157.1"/>
    <property type="molecule type" value="Genomic_DNA"/>
</dbReference>
<evidence type="ECO:0000259" key="16">
    <source>
        <dbReference type="PROSITE" id="PS51017"/>
    </source>
</evidence>
<feature type="domain" description="CCT" evidence="16">
    <location>
        <begin position="136"/>
        <end position="178"/>
    </location>
</feature>
<evidence type="ECO:0008006" key="20">
    <source>
        <dbReference type="Google" id="ProtNLM"/>
    </source>
</evidence>
<dbReference type="PANTHER" id="PTHR46125:SF20">
    <property type="entry name" value="GATA TRANSCRIPTION FACTOR 25"/>
    <property type="match status" value="1"/>
</dbReference>
<keyword evidence="7" id="KW-0805">Transcription regulation</keyword>
<keyword evidence="10" id="KW-0804">Transcription</keyword>
<dbReference type="GO" id="GO:0006355">
    <property type="term" value="P:regulation of DNA-templated transcription"/>
    <property type="evidence" value="ECO:0007669"/>
    <property type="project" value="InterPro"/>
</dbReference>
<dbReference type="SMR" id="A0A2C9U1R2"/>
<dbReference type="SMART" id="SM00401">
    <property type="entry name" value="ZnF_GATA"/>
    <property type="match status" value="1"/>
</dbReference>
<protein>
    <recommendedName>
        <fullName evidence="20">GATA transcription factor 25</fullName>
    </recommendedName>
</protein>
<evidence type="ECO:0000256" key="4">
    <source>
        <dbReference type="ARBA" id="ARBA00022723"/>
    </source>
</evidence>
<evidence type="ECO:0000256" key="3">
    <source>
        <dbReference type="ARBA" id="ARBA00007722"/>
    </source>
</evidence>
<dbReference type="Pfam" id="PF06200">
    <property type="entry name" value="tify"/>
    <property type="match status" value="1"/>
</dbReference>
<evidence type="ECO:0000256" key="5">
    <source>
        <dbReference type="ARBA" id="ARBA00022771"/>
    </source>
</evidence>
<dbReference type="GO" id="GO:0043565">
    <property type="term" value="F:sequence-specific DNA binding"/>
    <property type="evidence" value="ECO:0007669"/>
    <property type="project" value="InterPro"/>
</dbReference>
<dbReference type="Gramene" id="Manes.18G056300.5.v8.1">
    <property type="protein sequence ID" value="Manes.18G056300.5.v8.1.CDS"/>
    <property type="gene ID" value="Manes.18G056300.v8.1"/>
</dbReference>
<dbReference type="PROSITE" id="PS50114">
    <property type="entry name" value="GATA_ZN_FINGER_2"/>
    <property type="match status" value="1"/>
</dbReference>
<dbReference type="Pfam" id="PF00320">
    <property type="entry name" value="GATA"/>
    <property type="match status" value="1"/>
</dbReference>
<keyword evidence="4" id="KW-0479">Metal-binding</keyword>
<dbReference type="InterPro" id="IPR045280">
    <property type="entry name" value="TIFY-like"/>
</dbReference>
<evidence type="ECO:0000256" key="14">
    <source>
        <dbReference type="SAM" id="MobiDB-lite"/>
    </source>
</evidence>
<dbReference type="InterPro" id="IPR010399">
    <property type="entry name" value="Tify_dom"/>
</dbReference>
<evidence type="ECO:0000256" key="6">
    <source>
        <dbReference type="ARBA" id="ARBA00022833"/>
    </source>
</evidence>
<evidence type="ECO:0000313" key="19">
    <source>
        <dbReference type="Proteomes" id="UP000091857"/>
    </source>
</evidence>
<gene>
    <name evidence="18" type="ORF">MANES_18G056300v8</name>
</gene>
<dbReference type="PROSITE" id="PS51320">
    <property type="entry name" value="TIFY"/>
    <property type="match status" value="1"/>
</dbReference>
<keyword evidence="5 12" id="KW-0863">Zinc-finger</keyword>
<feature type="domain" description="Tify" evidence="17">
    <location>
        <begin position="70"/>
        <end position="105"/>
    </location>
</feature>
<dbReference type="PROSITE" id="PS51017">
    <property type="entry name" value="CCT"/>
    <property type="match status" value="1"/>
</dbReference>
<evidence type="ECO:0000256" key="12">
    <source>
        <dbReference type="PROSITE-ProRule" id="PRU00094"/>
    </source>
</evidence>
<name>A0A2C9U1R2_MANES</name>
<dbReference type="AlphaFoldDB" id="A0A2C9U1R2"/>
<dbReference type="PANTHER" id="PTHR46125">
    <property type="entry name" value="GATA TRANSCRIPTION FACTOR 28"/>
    <property type="match status" value="1"/>
</dbReference>
<keyword evidence="9" id="KW-0010">Activator</keyword>
<sequence length="281" mass="30487">MYGHSHHMNVHNQIAAPAGDDEDAAAADSIDHHHIRYEDGNATGVVVGDVSSDSVYVPSNGAGSELAVHRGDVSSQLTLTFRGQVYVFDAVTPDKVQAVLLLLGGCELTSGPLEIAAQNQRAAVVDFPGRCTQPQRAASLNRFRQKRKERCFDKKVRYSVRQEVALRMQRKKGQFTSSKKSDGTYGWGGGQDSGQDDSQQETSCTHCGISSKSTPMMRRGPSGPRSLCNACGLFWANRGTLRDLSKKTQEHSVTPIEQGEAEANDSDSGNAIHTHSNHVTY</sequence>
<evidence type="ECO:0000256" key="1">
    <source>
        <dbReference type="ARBA" id="ARBA00002206"/>
    </source>
</evidence>
<dbReference type="Gramene" id="Manes.18G056300.4.v8.1">
    <property type="protein sequence ID" value="Manes.18G056300.4.v8.1.CDS"/>
    <property type="gene ID" value="Manes.18G056300.v8.1"/>
</dbReference>
<evidence type="ECO:0000256" key="13">
    <source>
        <dbReference type="PROSITE-ProRule" id="PRU00357"/>
    </source>
</evidence>
<evidence type="ECO:0000256" key="2">
    <source>
        <dbReference type="ARBA" id="ARBA00004123"/>
    </source>
</evidence>
<feature type="region of interest" description="Disordered" evidence="14">
    <location>
        <begin position="169"/>
        <end position="223"/>
    </location>
</feature>
<feature type="domain" description="GATA-type" evidence="15">
    <location>
        <begin position="198"/>
        <end position="249"/>
    </location>
</feature>
<evidence type="ECO:0000256" key="9">
    <source>
        <dbReference type="ARBA" id="ARBA00023159"/>
    </source>
</evidence>
<evidence type="ECO:0000256" key="8">
    <source>
        <dbReference type="ARBA" id="ARBA00023125"/>
    </source>
</evidence>
<dbReference type="InterPro" id="IPR013088">
    <property type="entry name" value="Znf_NHR/GATA"/>
</dbReference>
<proteinExistence type="inferred from homology"/>
<dbReference type="PROSITE" id="PS00344">
    <property type="entry name" value="GATA_ZN_FINGER_1"/>
    <property type="match status" value="1"/>
</dbReference>
<comment type="subcellular location">
    <subcellularLocation>
        <location evidence="2 13">Nucleus</location>
    </subcellularLocation>
</comment>
<accession>A0A2C9U1R2</accession>
<keyword evidence="6" id="KW-0862">Zinc</keyword>
<dbReference type="SUPFAM" id="SSF57716">
    <property type="entry name" value="Glucocorticoid receptor-like (DNA-binding domain)"/>
    <property type="match status" value="1"/>
</dbReference>
<feature type="region of interest" description="Disordered" evidence="14">
    <location>
        <begin position="246"/>
        <end position="281"/>
    </location>
</feature>
<feature type="compositionally biased region" description="Polar residues" evidence="14">
    <location>
        <begin position="204"/>
        <end position="214"/>
    </location>
</feature>
<dbReference type="GO" id="GO:0008270">
    <property type="term" value="F:zinc ion binding"/>
    <property type="evidence" value="ECO:0007669"/>
    <property type="project" value="UniProtKB-KW"/>
</dbReference>
<evidence type="ECO:0000256" key="7">
    <source>
        <dbReference type="ARBA" id="ARBA00023015"/>
    </source>
</evidence>
<keyword evidence="11 13" id="KW-0539">Nucleus</keyword>
<dbReference type="InterPro" id="IPR000679">
    <property type="entry name" value="Znf_GATA"/>
</dbReference>
<dbReference type="OMA" id="NVHNQIA"/>
<dbReference type="InterPro" id="IPR010402">
    <property type="entry name" value="CCT_domain"/>
</dbReference>
<evidence type="ECO:0000256" key="10">
    <source>
        <dbReference type="ARBA" id="ARBA00023163"/>
    </source>
</evidence>
<organism evidence="18 19">
    <name type="scientific">Manihot esculenta</name>
    <name type="common">Cassava</name>
    <name type="synonym">Jatropha manihot</name>
    <dbReference type="NCBI Taxonomy" id="3983"/>
    <lineage>
        <taxon>Eukaryota</taxon>
        <taxon>Viridiplantae</taxon>
        <taxon>Streptophyta</taxon>
        <taxon>Embryophyta</taxon>
        <taxon>Tracheophyta</taxon>
        <taxon>Spermatophyta</taxon>
        <taxon>Magnoliopsida</taxon>
        <taxon>eudicotyledons</taxon>
        <taxon>Gunneridae</taxon>
        <taxon>Pentapetalae</taxon>
        <taxon>rosids</taxon>
        <taxon>fabids</taxon>
        <taxon>Malpighiales</taxon>
        <taxon>Euphorbiaceae</taxon>
        <taxon>Crotonoideae</taxon>
        <taxon>Manihoteae</taxon>
        <taxon>Manihot</taxon>
    </lineage>
</organism>
<dbReference type="Proteomes" id="UP000091857">
    <property type="component" value="Chromosome 18"/>
</dbReference>
<dbReference type="Gene3D" id="3.30.50.10">
    <property type="entry name" value="Erythroid Transcription Factor GATA-1, subunit A"/>
    <property type="match status" value="1"/>
</dbReference>
<dbReference type="Pfam" id="PF06203">
    <property type="entry name" value="CCT"/>
    <property type="match status" value="1"/>
</dbReference>
<comment type="caution">
    <text evidence="18">The sequence shown here is derived from an EMBL/GenBank/DDBJ whole genome shotgun (WGS) entry which is preliminary data.</text>
</comment>
<comment type="function">
    <text evidence="1">Transcriptional activator that specifically binds 5'-GATA-3' or 5'-GAT-3' motifs within gene promoters.</text>
</comment>
<keyword evidence="8" id="KW-0238">DNA-binding</keyword>
<evidence type="ECO:0000313" key="18">
    <source>
        <dbReference type="EMBL" id="OAY23157.1"/>
    </source>
</evidence>
<dbReference type="CDD" id="cd00202">
    <property type="entry name" value="ZnF_GATA"/>
    <property type="match status" value="1"/>
</dbReference>
<feature type="compositionally biased region" description="Polar residues" evidence="14">
    <location>
        <begin position="266"/>
        <end position="281"/>
    </location>
</feature>
<reference evidence="19" key="1">
    <citation type="journal article" date="2016" name="Nat. Biotechnol.">
        <title>Sequencing wild and cultivated cassava and related species reveals extensive interspecific hybridization and genetic diversity.</title>
        <authorList>
            <person name="Bredeson J.V."/>
            <person name="Lyons J.B."/>
            <person name="Prochnik S.E."/>
            <person name="Wu G.A."/>
            <person name="Ha C.M."/>
            <person name="Edsinger-Gonzales E."/>
            <person name="Grimwood J."/>
            <person name="Schmutz J."/>
            <person name="Rabbi I.Y."/>
            <person name="Egesi C."/>
            <person name="Nauluvula P."/>
            <person name="Lebot V."/>
            <person name="Ndunguru J."/>
            <person name="Mkamilo G."/>
            <person name="Bart R.S."/>
            <person name="Setter T.L."/>
            <person name="Gleadow R.M."/>
            <person name="Kulakow P."/>
            <person name="Ferguson M.E."/>
            <person name="Rounsley S."/>
            <person name="Rokhsar D.S."/>
        </authorList>
    </citation>
    <scope>NUCLEOTIDE SEQUENCE [LARGE SCALE GENOMIC DNA]</scope>
    <source>
        <strain evidence="19">cv. AM560-2</strain>
    </source>
</reference>
<dbReference type="GO" id="GO:0005634">
    <property type="term" value="C:nucleus"/>
    <property type="evidence" value="ECO:0007669"/>
    <property type="project" value="UniProtKB-SubCell"/>
</dbReference>
<dbReference type="OrthoDB" id="2162994at2759"/>
<evidence type="ECO:0000259" key="15">
    <source>
        <dbReference type="PROSITE" id="PS50114"/>
    </source>
</evidence>